<evidence type="ECO:0000313" key="2">
    <source>
        <dbReference type="EMBL" id="JAC73214.1"/>
    </source>
</evidence>
<dbReference type="Gene3D" id="2.60.40.10">
    <property type="entry name" value="Immunoglobulins"/>
    <property type="match status" value="1"/>
</dbReference>
<dbReference type="InterPro" id="IPR013783">
    <property type="entry name" value="Ig-like_fold"/>
</dbReference>
<name>A0A061RR17_9CHLO</name>
<evidence type="ECO:0000256" key="1">
    <source>
        <dbReference type="PROSITE-ProRule" id="PRU00087"/>
    </source>
</evidence>
<dbReference type="EMBL" id="GBEZ01012700">
    <property type="protein sequence ID" value="JAC73214.1"/>
    <property type="molecule type" value="Transcribed_RNA"/>
</dbReference>
<dbReference type="SUPFAM" id="SSF49899">
    <property type="entry name" value="Concanavalin A-like lectins/glucanases"/>
    <property type="match status" value="1"/>
</dbReference>
<dbReference type="Pfam" id="PF00630">
    <property type="entry name" value="Filamin"/>
    <property type="match status" value="1"/>
</dbReference>
<dbReference type="Gene3D" id="2.60.120.200">
    <property type="match status" value="1"/>
</dbReference>
<dbReference type="PROSITE" id="PS50194">
    <property type="entry name" value="FILAMIN_REPEAT"/>
    <property type="match status" value="1"/>
</dbReference>
<dbReference type="InterPro" id="IPR017868">
    <property type="entry name" value="Filamin/ABP280_repeat-like"/>
</dbReference>
<protein>
    <submittedName>
        <fullName evidence="2">Uncharacterized protein</fullName>
    </submittedName>
</protein>
<proteinExistence type="predicted"/>
<dbReference type="SUPFAM" id="SSF81296">
    <property type="entry name" value="E set domains"/>
    <property type="match status" value="1"/>
</dbReference>
<dbReference type="InterPro" id="IPR014756">
    <property type="entry name" value="Ig_E-set"/>
</dbReference>
<dbReference type="AlphaFoldDB" id="A0A061RR17"/>
<reference evidence="2" key="1">
    <citation type="submission" date="2014-05" db="EMBL/GenBank/DDBJ databases">
        <title>The transcriptome of the halophilic microalga Tetraselmis sp. GSL018 isolated from the Great Salt Lake, Utah.</title>
        <authorList>
            <person name="Jinkerson R.E."/>
            <person name="D'Adamo S."/>
            <person name="Posewitz M.C."/>
        </authorList>
    </citation>
    <scope>NUCLEOTIDE SEQUENCE</scope>
    <source>
        <strain evidence="2">GSL018</strain>
    </source>
</reference>
<accession>A0A061RR17</accession>
<dbReference type="InterPro" id="IPR013320">
    <property type="entry name" value="ConA-like_dom_sf"/>
</dbReference>
<sequence>MERDVSLRGGEWYSLRCTYEKISPEDDGQFGIRWRSLDGRIGGPLSGPYVRTGGASEVVAAAWIHPYHVEGRMAVMSIMDLEPEAEDDMPRIGIYIINGTLAAAFFVGSTCDSLYYREVRSWKSAIVHGEWQHIMVAYNGMDMMFFVDGRLTDVVTYSDYAYVAMGGGVQFLLGQGTAADLYWGQVESAVLYNKVTDPEAMAKALWECPIQVPEENLMLNLQLNEGAGPMSKNSAVNLQQPEMSIFGDGVLAPEARWVDSTCDTLGAFAASVEYAGHGLVEGLAGQCMVFSIQSRDKCGSRRLSGGDNFTVEVVGPLHLHTEIYELTVGHGIVDMQDGSYLVHFTREISGHYLVYVKLNGEIVYNEDGAEASKACVRPFVTDAYMSYLYDEHDMLGLDEVRESCAGIPVAYMIQTVDMYGLATSVHSPVTATPSA</sequence>
<feature type="repeat" description="Filamin" evidence="1">
    <location>
        <begin position="264"/>
        <end position="363"/>
    </location>
</feature>
<gene>
    <name evidence="2" type="ORF">TSPGSL018_29458</name>
</gene>
<organism evidence="2">
    <name type="scientific">Tetraselmis sp. GSL018</name>
    <dbReference type="NCBI Taxonomy" id="582737"/>
    <lineage>
        <taxon>Eukaryota</taxon>
        <taxon>Viridiplantae</taxon>
        <taxon>Chlorophyta</taxon>
        <taxon>core chlorophytes</taxon>
        <taxon>Chlorodendrophyceae</taxon>
        <taxon>Chlorodendrales</taxon>
        <taxon>Chlorodendraceae</taxon>
        <taxon>Tetraselmis</taxon>
    </lineage>
</organism>